<dbReference type="Gene3D" id="3.40.50.2000">
    <property type="entry name" value="Glycogen Phosphorylase B"/>
    <property type="match status" value="1"/>
</dbReference>
<keyword evidence="1" id="KW-0328">Glycosyltransferase</keyword>
<dbReference type="GO" id="GO:0016757">
    <property type="term" value="F:glycosyltransferase activity"/>
    <property type="evidence" value="ECO:0007669"/>
    <property type="project" value="UniProtKB-KW"/>
</dbReference>
<evidence type="ECO:0000313" key="2">
    <source>
        <dbReference type="Proteomes" id="UP001432128"/>
    </source>
</evidence>
<sequence length="348" mass="38193">MAHLDSLSDPVVDSAVHRLPDPRPADAGPGDTRWWPPRLLEPRWLADHVDSFDLLHLHFGFDTATPASLRAVLDTVHAAGRPVVFTAHDLHNPHFRDDAAHRACLDVLIPGVDELITLTRGAADEIEQRWGRRPTVIAHPHVAPLDRVGAPRTPHDGFVIGLHAKSFRANLDPGAVADTLVRTVTSMNDSGGDVTLRIDIDDADHPRAGDLLAMSGRPGVDLRVHPRFSDDDLWHYLSVIDVSVLPYRFGTHSGWLEACFDVGTAVIIGDCGHHGDQHPVTQFGFGPDRFDAGSLERAVRSTYLLRDHPPTATRSDRVSERDAVAAAHDAVYRRALRHIRTDVAARAS</sequence>
<dbReference type="EMBL" id="CP108021">
    <property type="protein sequence ID" value="WUM19217.1"/>
    <property type="molecule type" value="Genomic_DNA"/>
</dbReference>
<keyword evidence="2" id="KW-1185">Reference proteome</keyword>
<accession>A0AAU4JZG4</accession>
<dbReference type="EC" id="2.4.-.-" evidence="1"/>
<gene>
    <name evidence="1" type="ORF">OG579_16070</name>
</gene>
<organism evidence="1 2">
    <name type="scientific">Williamsia herbipolensis</name>
    <dbReference type="NCBI Taxonomy" id="1603258"/>
    <lineage>
        <taxon>Bacteria</taxon>
        <taxon>Bacillati</taxon>
        <taxon>Actinomycetota</taxon>
        <taxon>Actinomycetes</taxon>
        <taxon>Mycobacteriales</taxon>
        <taxon>Nocardiaceae</taxon>
        <taxon>Williamsia</taxon>
    </lineage>
</organism>
<evidence type="ECO:0000313" key="1">
    <source>
        <dbReference type="EMBL" id="WUM19217.1"/>
    </source>
</evidence>
<dbReference type="RefSeq" id="WP_328856757.1">
    <property type="nucleotide sequence ID" value="NZ_CP108021.1"/>
</dbReference>
<dbReference type="Proteomes" id="UP001432128">
    <property type="component" value="Chromosome"/>
</dbReference>
<dbReference type="SUPFAM" id="SSF53756">
    <property type="entry name" value="UDP-Glycosyltransferase/glycogen phosphorylase"/>
    <property type="match status" value="1"/>
</dbReference>
<reference evidence="1 2" key="1">
    <citation type="submission" date="2022-10" db="EMBL/GenBank/DDBJ databases">
        <title>The complete genomes of actinobacterial strains from the NBC collection.</title>
        <authorList>
            <person name="Joergensen T.S."/>
            <person name="Alvarez Arevalo M."/>
            <person name="Sterndorff E.B."/>
            <person name="Faurdal D."/>
            <person name="Vuksanovic O."/>
            <person name="Mourched A.-S."/>
            <person name="Charusanti P."/>
            <person name="Shaw S."/>
            <person name="Blin K."/>
            <person name="Weber T."/>
        </authorList>
    </citation>
    <scope>NUCLEOTIDE SEQUENCE [LARGE SCALE GENOMIC DNA]</scope>
    <source>
        <strain evidence="1 2">NBC_00319</strain>
    </source>
</reference>
<proteinExistence type="predicted"/>
<keyword evidence="1" id="KW-0808">Transferase</keyword>
<dbReference type="KEGG" id="whr:OG579_16070"/>
<dbReference type="AlphaFoldDB" id="A0AAU4JZG4"/>
<name>A0AAU4JZG4_9NOCA</name>
<protein>
    <submittedName>
        <fullName evidence="1">Glycosyltransferase</fullName>
        <ecNumber evidence="1">2.4.-.-</ecNumber>
    </submittedName>
</protein>